<evidence type="ECO:0000313" key="3">
    <source>
        <dbReference type="EMBL" id="GFY38222.1"/>
    </source>
</evidence>
<reference evidence="2" key="1">
    <citation type="submission" date="2020-08" db="EMBL/GenBank/DDBJ databases">
        <title>Multicomponent nature underlies the extraordinary mechanical properties of spider dragline silk.</title>
        <authorList>
            <person name="Kono N."/>
            <person name="Nakamura H."/>
            <person name="Mori M."/>
            <person name="Yoshida Y."/>
            <person name="Ohtoshi R."/>
            <person name="Malay A.D."/>
            <person name="Moran D.A.P."/>
            <person name="Tomita M."/>
            <person name="Numata K."/>
            <person name="Arakawa K."/>
        </authorList>
    </citation>
    <scope>NUCLEOTIDE SEQUENCE</scope>
</reference>
<organism evidence="2 4">
    <name type="scientific">Trichonephila inaurata madagascariensis</name>
    <dbReference type="NCBI Taxonomy" id="2747483"/>
    <lineage>
        <taxon>Eukaryota</taxon>
        <taxon>Metazoa</taxon>
        <taxon>Ecdysozoa</taxon>
        <taxon>Arthropoda</taxon>
        <taxon>Chelicerata</taxon>
        <taxon>Arachnida</taxon>
        <taxon>Araneae</taxon>
        <taxon>Araneomorphae</taxon>
        <taxon>Entelegynae</taxon>
        <taxon>Araneoidea</taxon>
        <taxon>Nephilidae</taxon>
        <taxon>Trichonephila</taxon>
        <taxon>Trichonephila inaurata</taxon>
    </lineage>
</organism>
<evidence type="ECO:0000313" key="2">
    <source>
        <dbReference type="EMBL" id="GFS34380.1"/>
    </source>
</evidence>
<keyword evidence="1" id="KW-0472">Membrane</keyword>
<gene>
    <name evidence="2" type="primary">X975_14697</name>
    <name evidence="3" type="ORF">TNIN_406041</name>
    <name evidence="2" type="ORF">TNIN_433831</name>
</gene>
<evidence type="ECO:0000313" key="4">
    <source>
        <dbReference type="Proteomes" id="UP000886998"/>
    </source>
</evidence>
<proteinExistence type="predicted"/>
<name>A0A8X6M7M2_9ARAC</name>
<feature type="transmembrane region" description="Helical" evidence="1">
    <location>
        <begin position="12"/>
        <end position="30"/>
    </location>
</feature>
<evidence type="ECO:0000256" key="1">
    <source>
        <dbReference type="SAM" id="Phobius"/>
    </source>
</evidence>
<sequence length="167" mass="19339">MVHDENPEGMPIATLFSSLVTTEILIPIFIEIKKRVPNFITNVLMSDDINSFPNAWEEAFGNDFKHLLCSWHFIRNWNSNVSTKAIKPEKWTYCYRNGLVINTNMKLEQWHRQLKYEEAEGKVMKRLDKTISLLLAAIAKNLLSCVSSIERGKLTSRVALILKTQRE</sequence>
<evidence type="ECO:0008006" key="5">
    <source>
        <dbReference type="Google" id="ProtNLM"/>
    </source>
</evidence>
<dbReference type="EMBL" id="BMAV01000712">
    <property type="protein sequence ID" value="GFY38222.1"/>
    <property type="molecule type" value="Genomic_DNA"/>
</dbReference>
<dbReference type="EMBL" id="BMAV01024590">
    <property type="protein sequence ID" value="GFS34380.1"/>
    <property type="molecule type" value="Genomic_DNA"/>
</dbReference>
<dbReference type="Proteomes" id="UP000886998">
    <property type="component" value="Unassembled WGS sequence"/>
</dbReference>
<comment type="caution">
    <text evidence="2">The sequence shown here is derived from an EMBL/GenBank/DDBJ whole genome shotgun (WGS) entry which is preliminary data.</text>
</comment>
<dbReference type="AlphaFoldDB" id="A0A8X6M7M2"/>
<accession>A0A8X6M7M2</accession>
<keyword evidence="1" id="KW-1133">Transmembrane helix</keyword>
<keyword evidence="4" id="KW-1185">Reference proteome</keyword>
<keyword evidence="1" id="KW-0812">Transmembrane</keyword>
<protein>
    <recommendedName>
        <fullName evidence="5">MULE transposase domain-containing protein</fullName>
    </recommendedName>
</protein>